<feature type="chain" id="PRO_5040487181" evidence="1">
    <location>
        <begin position="21"/>
        <end position="72"/>
    </location>
</feature>
<accession>A0A9P4PI18</accession>
<dbReference type="Proteomes" id="UP000799764">
    <property type="component" value="Unassembled WGS sequence"/>
</dbReference>
<organism evidence="2 3">
    <name type="scientific">Karstenula rhodostoma CBS 690.94</name>
    <dbReference type="NCBI Taxonomy" id="1392251"/>
    <lineage>
        <taxon>Eukaryota</taxon>
        <taxon>Fungi</taxon>
        <taxon>Dikarya</taxon>
        <taxon>Ascomycota</taxon>
        <taxon>Pezizomycotina</taxon>
        <taxon>Dothideomycetes</taxon>
        <taxon>Pleosporomycetidae</taxon>
        <taxon>Pleosporales</taxon>
        <taxon>Massarineae</taxon>
        <taxon>Didymosphaeriaceae</taxon>
        <taxon>Karstenula</taxon>
    </lineage>
</organism>
<evidence type="ECO:0000256" key="1">
    <source>
        <dbReference type="SAM" id="SignalP"/>
    </source>
</evidence>
<keyword evidence="3" id="KW-1185">Reference proteome</keyword>
<gene>
    <name evidence="2" type="ORF">P171DRAFT_432900</name>
</gene>
<protein>
    <submittedName>
        <fullName evidence="2">Uncharacterized protein</fullName>
    </submittedName>
</protein>
<reference evidence="2" key="1">
    <citation type="journal article" date="2020" name="Stud. Mycol.">
        <title>101 Dothideomycetes genomes: a test case for predicting lifestyles and emergence of pathogens.</title>
        <authorList>
            <person name="Haridas S."/>
            <person name="Albert R."/>
            <person name="Binder M."/>
            <person name="Bloem J."/>
            <person name="Labutti K."/>
            <person name="Salamov A."/>
            <person name="Andreopoulos B."/>
            <person name="Baker S."/>
            <person name="Barry K."/>
            <person name="Bills G."/>
            <person name="Bluhm B."/>
            <person name="Cannon C."/>
            <person name="Castanera R."/>
            <person name="Culley D."/>
            <person name="Daum C."/>
            <person name="Ezra D."/>
            <person name="Gonzalez J."/>
            <person name="Henrissat B."/>
            <person name="Kuo A."/>
            <person name="Liang C."/>
            <person name="Lipzen A."/>
            <person name="Lutzoni F."/>
            <person name="Magnuson J."/>
            <person name="Mondo S."/>
            <person name="Nolan M."/>
            <person name="Ohm R."/>
            <person name="Pangilinan J."/>
            <person name="Park H.-J."/>
            <person name="Ramirez L."/>
            <person name="Alfaro M."/>
            <person name="Sun H."/>
            <person name="Tritt A."/>
            <person name="Yoshinaga Y."/>
            <person name="Zwiers L.-H."/>
            <person name="Turgeon B."/>
            <person name="Goodwin S."/>
            <person name="Spatafora J."/>
            <person name="Crous P."/>
            <person name="Grigoriev I."/>
        </authorList>
    </citation>
    <scope>NUCLEOTIDE SEQUENCE</scope>
    <source>
        <strain evidence="2">CBS 690.94</strain>
    </source>
</reference>
<name>A0A9P4PI18_9PLEO</name>
<evidence type="ECO:0000313" key="3">
    <source>
        <dbReference type="Proteomes" id="UP000799764"/>
    </source>
</evidence>
<comment type="caution">
    <text evidence="2">The sequence shown here is derived from an EMBL/GenBank/DDBJ whole genome shotgun (WGS) entry which is preliminary data.</text>
</comment>
<sequence length="72" mass="7925">MRFQALLWLSIATATATATALPVLALRQLSSYGRYHSYGHYDGSYGEYPSPPLEAEMERVKGADETNSQEGV</sequence>
<evidence type="ECO:0000313" key="2">
    <source>
        <dbReference type="EMBL" id="KAF2443713.1"/>
    </source>
</evidence>
<proteinExistence type="predicted"/>
<dbReference type="AlphaFoldDB" id="A0A9P4PI18"/>
<feature type="signal peptide" evidence="1">
    <location>
        <begin position="1"/>
        <end position="20"/>
    </location>
</feature>
<keyword evidence="1" id="KW-0732">Signal</keyword>
<dbReference type="EMBL" id="MU001502">
    <property type="protein sequence ID" value="KAF2443713.1"/>
    <property type="molecule type" value="Genomic_DNA"/>
</dbReference>